<organism evidence="1 2">
    <name type="scientific">Avena sativa</name>
    <name type="common">Oat</name>
    <dbReference type="NCBI Taxonomy" id="4498"/>
    <lineage>
        <taxon>Eukaryota</taxon>
        <taxon>Viridiplantae</taxon>
        <taxon>Streptophyta</taxon>
        <taxon>Embryophyta</taxon>
        <taxon>Tracheophyta</taxon>
        <taxon>Spermatophyta</taxon>
        <taxon>Magnoliopsida</taxon>
        <taxon>Liliopsida</taxon>
        <taxon>Poales</taxon>
        <taxon>Poaceae</taxon>
        <taxon>BOP clade</taxon>
        <taxon>Pooideae</taxon>
        <taxon>Poodae</taxon>
        <taxon>Poeae</taxon>
        <taxon>Poeae Chloroplast Group 1 (Aveneae type)</taxon>
        <taxon>Aveninae</taxon>
        <taxon>Avena</taxon>
    </lineage>
</organism>
<evidence type="ECO:0000313" key="2">
    <source>
        <dbReference type="Proteomes" id="UP001732700"/>
    </source>
</evidence>
<keyword evidence="2" id="KW-1185">Reference proteome</keyword>
<proteinExistence type="predicted"/>
<evidence type="ECO:0000313" key="1">
    <source>
        <dbReference type="EnsemblPlants" id="AVESA.00010b.r2.4CG1311780.1.CDS.1"/>
    </source>
</evidence>
<reference evidence="1" key="2">
    <citation type="submission" date="2025-09" db="UniProtKB">
        <authorList>
            <consortium name="EnsemblPlants"/>
        </authorList>
    </citation>
    <scope>IDENTIFICATION</scope>
</reference>
<reference evidence="1" key="1">
    <citation type="submission" date="2021-05" db="EMBL/GenBank/DDBJ databases">
        <authorList>
            <person name="Scholz U."/>
            <person name="Mascher M."/>
            <person name="Fiebig A."/>
        </authorList>
    </citation>
    <scope>NUCLEOTIDE SEQUENCE [LARGE SCALE GENOMIC DNA]</scope>
</reference>
<dbReference type="Proteomes" id="UP001732700">
    <property type="component" value="Chromosome 4C"/>
</dbReference>
<accession>A0ACD5WX42</accession>
<protein>
    <submittedName>
        <fullName evidence="1">Uncharacterized protein</fullName>
    </submittedName>
</protein>
<dbReference type="EnsemblPlants" id="AVESA.00010b.r2.4CG1311780.1">
    <property type="protein sequence ID" value="AVESA.00010b.r2.4CG1311780.1.CDS.1"/>
    <property type="gene ID" value="AVESA.00010b.r2.4CG1311780"/>
</dbReference>
<name>A0ACD5WX42_AVESA</name>
<sequence length="160" mass="17846">MMYLIGLIVCFDADQGTFRVVDLPGQLRTMIKTCLQYTAGPHPRGDLMVVYVDNGMLVRWVLTRQGDMAEWNEDASLDLAVAFGHMMNPNILEALSVQPSDWRAIQVRSVSSDGRCVLISVGVFYGIAVADMSKSRVHGVQNLHKIGRVFPLSENWPPRP</sequence>